<evidence type="ECO:0000256" key="1">
    <source>
        <dbReference type="SAM" id="Coils"/>
    </source>
</evidence>
<dbReference type="KEGG" id="vg:1449749"/>
<feature type="coiled-coil region" evidence="1">
    <location>
        <begin position="23"/>
        <end position="50"/>
    </location>
</feature>
<proteinExistence type="predicted"/>
<dbReference type="EMBL" id="AF063866">
    <property type="protein sequence ID" value="AAC97754.1"/>
    <property type="molecule type" value="Genomic_DNA"/>
</dbReference>
<accession>Q9YVN5</accession>
<keyword evidence="1" id="KW-0175">Coiled coil</keyword>
<name>Q9YVN5_MSEPV</name>
<evidence type="ECO:0000313" key="3">
    <source>
        <dbReference type="Proteomes" id="UP000172353"/>
    </source>
</evidence>
<keyword evidence="3" id="KW-1185">Reference proteome</keyword>
<organismHost>
    <name type="scientific">Melanoplus sanguinipes</name>
    <name type="common">Migratory grasshopper</name>
    <dbReference type="NCBI Taxonomy" id="65742"/>
</organismHost>
<organism evidence="2 3">
    <name type="scientific">Melanoplus sanguinipes entomopoxvirus</name>
    <name type="common">MsEPV</name>
    <dbReference type="NCBI Taxonomy" id="83191"/>
    <lineage>
        <taxon>Viruses</taxon>
        <taxon>Varidnaviria</taxon>
        <taxon>Bamfordvirae</taxon>
        <taxon>Nucleocytoviricota</taxon>
        <taxon>Pokkesviricetes</taxon>
        <taxon>Chitovirales</taxon>
        <taxon>Poxviridae</taxon>
        <taxon>Entomopoxvirinae</taxon>
        <taxon>Deltaentomopoxvirus</taxon>
        <taxon>Deltaentomopoxvirus msanguinipes</taxon>
    </lineage>
</organism>
<protein>
    <submittedName>
        <fullName evidence="2">Uncharacterized protein</fullName>
    </submittedName>
</protein>
<dbReference type="GeneID" id="1449749"/>
<dbReference type="RefSeq" id="NP_048278.1">
    <property type="nucleotide sequence ID" value="NC_001993.1"/>
</dbReference>
<reference evidence="2 3" key="1">
    <citation type="journal article" date="1999" name="J. Virol.">
        <title>The genome of Melanoplus sanguinipes entomopoxvirus.</title>
        <authorList>
            <person name="Afonso C.L."/>
            <person name="Tulman E.R."/>
            <person name="Lu Z."/>
            <person name="Oma E."/>
            <person name="Kutish G.F."/>
            <person name="Rock D.L."/>
        </authorList>
    </citation>
    <scope>NUCLEOTIDE SEQUENCE [LARGE SCALE GENOMIC DNA]</scope>
    <source>
        <strain evidence="2">Tucson</strain>
    </source>
</reference>
<gene>
    <name evidence="2" type="primary">MSV207</name>
</gene>
<sequence length="78" mass="9481">MIDQLQIKYQKLIKSYNLLNQYNMQHISEIQSLKKRINELERIIQEINNQSFDYALLQCNILKRIYDISMVYKNSLNI</sequence>
<dbReference type="PIR" id="T28368">
    <property type="entry name" value="T28368"/>
</dbReference>
<dbReference type="Proteomes" id="UP000172353">
    <property type="component" value="Segment"/>
</dbReference>
<evidence type="ECO:0000313" key="2">
    <source>
        <dbReference type="EMBL" id="AAC97754.1"/>
    </source>
</evidence>